<dbReference type="PANTHER" id="PTHR17901">
    <property type="entry name" value="MAGNESIUM-DEPENDENT PHOSPHATASE 1 MDP1"/>
    <property type="match status" value="1"/>
</dbReference>
<dbReference type="InterPro" id="IPR010036">
    <property type="entry name" value="MDP_1_eu_arc"/>
</dbReference>
<dbReference type="OrthoDB" id="2865258at2759"/>
<dbReference type="GeneID" id="66113822"/>
<reference evidence="1" key="1">
    <citation type="submission" date="2021-03" db="EMBL/GenBank/DDBJ databases">
        <authorList>
            <person name="Palmer J.M."/>
        </authorList>
    </citation>
    <scope>NUCLEOTIDE SEQUENCE</scope>
    <source>
        <strain evidence="1">ARV_011</strain>
    </source>
</reference>
<dbReference type="EMBL" id="JAHMUF010000010">
    <property type="protein sequence ID" value="KAG7193757.1"/>
    <property type="molecule type" value="Genomic_DNA"/>
</dbReference>
<evidence type="ECO:0000313" key="2">
    <source>
        <dbReference type="Proteomes" id="UP000790833"/>
    </source>
</evidence>
<dbReference type="SUPFAM" id="SSF56784">
    <property type="entry name" value="HAD-like"/>
    <property type="match status" value="1"/>
</dbReference>
<comment type="caution">
    <text evidence="1">The sequence shown here is derived from an EMBL/GenBank/DDBJ whole genome shotgun (WGS) entry which is preliminary data.</text>
</comment>
<keyword evidence="2" id="KW-1185">Reference proteome</keyword>
<proteinExistence type="predicted"/>
<dbReference type="PANTHER" id="PTHR17901:SF14">
    <property type="entry name" value="MAGNESIUM-DEPENDENT PHOSPHATASE 1"/>
    <property type="match status" value="1"/>
</dbReference>
<gene>
    <name evidence="1" type="ORF">KQ657_000448</name>
</gene>
<dbReference type="SFLD" id="SFLDG01129">
    <property type="entry name" value="C1.5:_HAD__Beta-PGM__Phosphata"/>
    <property type="match status" value="1"/>
</dbReference>
<dbReference type="NCBIfam" id="TIGR01681">
    <property type="entry name" value="HAD-SF-IIIC"/>
    <property type="match status" value="1"/>
</dbReference>
<name>A0A9P7V9L6_9ASCO</name>
<accession>A0A9P7V9L6</accession>
<dbReference type="NCBIfam" id="TIGR01685">
    <property type="entry name" value="MDP-1"/>
    <property type="match status" value="1"/>
</dbReference>
<organism evidence="1 2">
    <name type="scientific">Scheffersomyces spartinae</name>
    <dbReference type="NCBI Taxonomy" id="45513"/>
    <lineage>
        <taxon>Eukaryota</taxon>
        <taxon>Fungi</taxon>
        <taxon>Dikarya</taxon>
        <taxon>Ascomycota</taxon>
        <taxon>Saccharomycotina</taxon>
        <taxon>Pichiomycetes</taxon>
        <taxon>Debaryomycetaceae</taxon>
        <taxon>Scheffersomyces</taxon>
    </lineage>
</organism>
<dbReference type="InterPro" id="IPR010033">
    <property type="entry name" value="HAD_SF_ppase_IIIC"/>
</dbReference>
<protein>
    <recommendedName>
        <fullName evidence="3">Magnesium-dependent phosphatase-1</fullName>
    </recommendedName>
</protein>
<dbReference type="SFLD" id="SFLDG01131">
    <property type="entry name" value="C1.5.2:_MDP_Like"/>
    <property type="match status" value="1"/>
</dbReference>
<evidence type="ECO:0008006" key="3">
    <source>
        <dbReference type="Google" id="ProtNLM"/>
    </source>
</evidence>
<dbReference type="Proteomes" id="UP000790833">
    <property type="component" value="Unassembled WGS sequence"/>
</dbReference>
<dbReference type="Pfam" id="PF12689">
    <property type="entry name" value="Acid_PPase"/>
    <property type="match status" value="1"/>
</dbReference>
<dbReference type="InterPro" id="IPR036412">
    <property type="entry name" value="HAD-like_sf"/>
</dbReference>
<sequence>MTKVKKYPAAVVFDLDYTVWPRYADWNVQPPLKAVGKNSIKDRSGSVFLVFDDVPAIFKELKSAGIPMIAASKTAAPHIASKMLTLLHIDGVPLIDFFDNIQWGTHTKKLHISRAAKALGLEKELNNGHFVLFDDEYHSNIDVTEIGCYFAHVDDSDYGLSQALFDRELRNWALQL</sequence>
<evidence type="ECO:0000313" key="1">
    <source>
        <dbReference type="EMBL" id="KAG7193757.1"/>
    </source>
</evidence>
<dbReference type="AlphaFoldDB" id="A0A9P7V9L6"/>
<dbReference type="RefSeq" id="XP_043049305.1">
    <property type="nucleotide sequence ID" value="XM_043191293.1"/>
</dbReference>
<dbReference type="GO" id="GO:0003993">
    <property type="term" value="F:acid phosphatase activity"/>
    <property type="evidence" value="ECO:0007669"/>
    <property type="project" value="TreeGrafter"/>
</dbReference>
<dbReference type="SFLD" id="SFLDS00003">
    <property type="entry name" value="Haloacid_Dehalogenase"/>
    <property type="match status" value="1"/>
</dbReference>
<dbReference type="InterPro" id="IPR023214">
    <property type="entry name" value="HAD_sf"/>
</dbReference>
<dbReference type="Gene3D" id="3.40.50.1000">
    <property type="entry name" value="HAD superfamily/HAD-like"/>
    <property type="match status" value="1"/>
</dbReference>